<reference evidence="1" key="3">
    <citation type="submission" date="2025-09" db="UniProtKB">
        <authorList>
            <consortium name="Ensembl"/>
        </authorList>
    </citation>
    <scope>IDENTIFICATION</scope>
</reference>
<dbReference type="AlphaFoldDB" id="A0AAY4A5M9"/>
<protein>
    <submittedName>
        <fullName evidence="1">Uncharacterized protein</fullName>
    </submittedName>
</protein>
<dbReference type="Proteomes" id="UP000694580">
    <property type="component" value="Chromosome 5"/>
</dbReference>
<reference evidence="1 2" key="1">
    <citation type="submission" date="2020-06" db="EMBL/GenBank/DDBJ databases">
        <authorList>
            <consortium name="Wellcome Sanger Institute Data Sharing"/>
        </authorList>
    </citation>
    <scope>NUCLEOTIDE SEQUENCE [LARGE SCALE GENOMIC DNA]</scope>
</reference>
<keyword evidence="2" id="KW-1185">Reference proteome</keyword>
<reference evidence="1" key="2">
    <citation type="submission" date="2025-08" db="UniProtKB">
        <authorList>
            <consortium name="Ensembl"/>
        </authorList>
    </citation>
    <scope>IDENTIFICATION</scope>
</reference>
<sequence length="96" mass="11117">MRHLDPSTPALAHSIWHSSTRWVNHGHEADKAEVLRGEVDVIRVKLEVFRELFIWKVEVAETYRGTEHSVTLEPTSLCLYKDDLLHVSFKVRTTPP</sequence>
<dbReference type="Ensembl" id="ENSDCDT00010004456.1">
    <property type="protein sequence ID" value="ENSDCDP00010004302.1"/>
    <property type="gene ID" value="ENSDCDG00010001903.1"/>
</dbReference>
<evidence type="ECO:0000313" key="2">
    <source>
        <dbReference type="Proteomes" id="UP000694580"/>
    </source>
</evidence>
<proteinExistence type="predicted"/>
<accession>A0AAY4A5M9</accession>
<evidence type="ECO:0000313" key="1">
    <source>
        <dbReference type="Ensembl" id="ENSDCDP00010004302.1"/>
    </source>
</evidence>
<name>A0AAY4A5M9_9TELE</name>
<dbReference type="GeneTree" id="ENSGT01030000235556"/>
<organism evidence="1 2">
    <name type="scientific">Denticeps clupeoides</name>
    <name type="common">denticle herring</name>
    <dbReference type="NCBI Taxonomy" id="299321"/>
    <lineage>
        <taxon>Eukaryota</taxon>
        <taxon>Metazoa</taxon>
        <taxon>Chordata</taxon>
        <taxon>Craniata</taxon>
        <taxon>Vertebrata</taxon>
        <taxon>Euteleostomi</taxon>
        <taxon>Actinopterygii</taxon>
        <taxon>Neopterygii</taxon>
        <taxon>Teleostei</taxon>
        <taxon>Clupei</taxon>
        <taxon>Clupeiformes</taxon>
        <taxon>Denticipitoidei</taxon>
        <taxon>Denticipitidae</taxon>
        <taxon>Denticeps</taxon>
    </lineage>
</organism>